<gene>
    <name evidence="1" type="ORF">NE237_005764</name>
</gene>
<sequence>MFQELYTLAPIKWHNPQTKVNEPDGSYYFMRWPSSHPKLLVEAPSSNPGWKYDFFFASIKKGQTLEGKIALAIGSGALSGETFQDDFVEYKVAGSCENKDSAEWSDNLGSLQVGACETESDTLMDNSCINGSAIFHNSHIELDILKTNVALGMVSKAQSGVELDMDGMRT</sequence>
<comment type="caution">
    <text evidence="1">The sequence shown here is derived from an EMBL/GenBank/DDBJ whole genome shotgun (WGS) entry which is preliminary data.</text>
</comment>
<proteinExistence type="predicted"/>
<evidence type="ECO:0000313" key="1">
    <source>
        <dbReference type="EMBL" id="KAJ4972590.1"/>
    </source>
</evidence>
<keyword evidence="2" id="KW-1185">Reference proteome</keyword>
<protein>
    <submittedName>
        <fullName evidence="1">Uncharacterized protein</fullName>
    </submittedName>
</protein>
<reference evidence="1" key="1">
    <citation type="journal article" date="2023" name="Plant J.">
        <title>The genome of the king protea, Protea cynaroides.</title>
        <authorList>
            <person name="Chang J."/>
            <person name="Duong T.A."/>
            <person name="Schoeman C."/>
            <person name="Ma X."/>
            <person name="Roodt D."/>
            <person name="Barker N."/>
            <person name="Li Z."/>
            <person name="Van de Peer Y."/>
            <person name="Mizrachi E."/>
        </authorList>
    </citation>
    <scope>NUCLEOTIDE SEQUENCE</scope>
    <source>
        <tissue evidence="1">Young leaves</tissue>
    </source>
</reference>
<evidence type="ECO:0000313" key="2">
    <source>
        <dbReference type="Proteomes" id="UP001141806"/>
    </source>
</evidence>
<name>A0A9Q0KLD0_9MAGN</name>
<organism evidence="1 2">
    <name type="scientific">Protea cynaroides</name>
    <dbReference type="NCBI Taxonomy" id="273540"/>
    <lineage>
        <taxon>Eukaryota</taxon>
        <taxon>Viridiplantae</taxon>
        <taxon>Streptophyta</taxon>
        <taxon>Embryophyta</taxon>
        <taxon>Tracheophyta</taxon>
        <taxon>Spermatophyta</taxon>
        <taxon>Magnoliopsida</taxon>
        <taxon>Proteales</taxon>
        <taxon>Proteaceae</taxon>
        <taxon>Protea</taxon>
    </lineage>
</organism>
<dbReference type="Proteomes" id="UP001141806">
    <property type="component" value="Unassembled WGS sequence"/>
</dbReference>
<dbReference type="AlphaFoldDB" id="A0A9Q0KLD0"/>
<dbReference type="EMBL" id="JAMYWD010000004">
    <property type="protein sequence ID" value="KAJ4972590.1"/>
    <property type="molecule type" value="Genomic_DNA"/>
</dbReference>
<dbReference type="OrthoDB" id="671678at2759"/>
<accession>A0A9Q0KLD0</accession>